<dbReference type="eggNOG" id="COG2205">
    <property type="taxonomic scope" value="Bacteria"/>
</dbReference>
<organism evidence="7 8">
    <name type="scientific">Ktedonobacter racemifer DSM 44963</name>
    <dbReference type="NCBI Taxonomy" id="485913"/>
    <lineage>
        <taxon>Bacteria</taxon>
        <taxon>Bacillati</taxon>
        <taxon>Chloroflexota</taxon>
        <taxon>Ktedonobacteria</taxon>
        <taxon>Ktedonobacterales</taxon>
        <taxon>Ktedonobacteraceae</taxon>
        <taxon>Ktedonobacter</taxon>
    </lineage>
</organism>
<dbReference type="PANTHER" id="PTHR43156">
    <property type="entry name" value="STAGE II SPORULATION PROTEIN E-RELATED"/>
    <property type="match status" value="1"/>
</dbReference>
<dbReference type="GO" id="GO:0000160">
    <property type="term" value="P:phosphorelay signal transduction system"/>
    <property type="evidence" value="ECO:0007669"/>
    <property type="project" value="UniProtKB-KW"/>
</dbReference>
<dbReference type="GO" id="GO:0004673">
    <property type="term" value="F:protein histidine kinase activity"/>
    <property type="evidence" value="ECO:0007669"/>
    <property type="project" value="UniProtKB-EC"/>
</dbReference>
<dbReference type="InterPro" id="IPR005467">
    <property type="entry name" value="His_kinase_dom"/>
</dbReference>
<dbReference type="InterPro" id="IPR004358">
    <property type="entry name" value="Sig_transdc_His_kin-like_C"/>
</dbReference>
<evidence type="ECO:0000313" key="7">
    <source>
        <dbReference type="EMBL" id="EFH89762.1"/>
    </source>
</evidence>
<dbReference type="InterPro" id="IPR003594">
    <property type="entry name" value="HATPase_dom"/>
</dbReference>
<dbReference type="PROSITE" id="PS50109">
    <property type="entry name" value="HIS_KIN"/>
    <property type="match status" value="1"/>
</dbReference>
<keyword evidence="8" id="KW-1185">Reference proteome</keyword>
<dbReference type="eggNOG" id="COG2203">
    <property type="taxonomic scope" value="Bacteria"/>
</dbReference>
<dbReference type="STRING" id="485913.Krac_11330"/>
<dbReference type="Pfam" id="PF01590">
    <property type="entry name" value="GAF"/>
    <property type="match status" value="2"/>
</dbReference>
<evidence type="ECO:0000256" key="2">
    <source>
        <dbReference type="ARBA" id="ARBA00012438"/>
    </source>
</evidence>
<evidence type="ECO:0000256" key="1">
    <source>
        <dbReference type="ARBA" id="ARBA00000085"/>
    </source>
</evidence>
<evidence type="ECO:0000256" key="5">
    <source>
        <dbReference type="ARBA" id="ARBA00023012"/>
    </source>
</evidence>
<dbReference type="InterPro" id="IPR029016">
    <property type="entry name" value="GAF-like_dom_sf"/>
</dbReference>
<dbReference type="Gene3D" id="3.30.565.10">
    <property type="entry name" value="Histidine kinase-like ATPase, C-terminal domain"/>
    <property type="match status" value="1"/>
</dbReference>
<dbReference type="RefSeq" id="WP_007906606.1">
    <property type="nucleotide sequence ID" value="NZ_ADVG01000001.1"/>
</dbReference>
<name>D6TK05_KTERA</name>
<dbReference type="InParanoid" id="D6TK05"/>
<dbReference type="GO" id="GO:0016791">
    <property type="term" value="F:phosphatase activity"/>
    <property type="evidence" value="ECO:0007669"/>
    <property type="project" value="TreeGrafter"/>
</dbReference>
<dbReference type="Proteomes" id="UP000004508">
    <property type="component" value="Unassembled WGS sequence"/>
</dbReference>
<dbReference type="SUPFAM" id="SSF55874">
    <property type="entry name" value="ATPase domain of HSP90 chaperone/DNA topoisomerase II/histidine kinase"/>
    <property type="match status" value="1"/>
</dbReference>
<dbReference type="CDD" id="cd00075">
    <property type="entry name" value="HATPase"/>
    <property type="match status" value="1"/>
</dbReference>
<accession>D6TK05</accession>
<evidence type="ECO:0000313" key="8">
    <source>
        <dbReference type="Proteomes" id="UP000004508"/>
    </source>
</evidence>
<evidence type="ECO:0000256" key="3">
    <source>
        <dbReference type="ARBA" id="ARBA00022777"/>
    </source>
</evidence>
<reference evidence="7 8" key="1">
    <citation type="journal article" date="2011" name="Stand. Genomic Sci.">
        <title>Non-contiguous finished genome sequence and contextual data of the filamentous soil bacterium Ktedonobacter racemifer type strain (SOSP1-21).</title>
        <authorList>
            <person name="Chang Y.J."/>
            <person name="Land M."/>
            <person name="Hauser L."/>
            <person name="Chertkov O."/>
            <person name="Del Rio T.G."/>
            <person name="Nolan M."/>
            <person name="Copeland A."/>
            <person name="Tice H."/>
            <person name="Cheng J.F."/>
            <person name="Lucas S."/>
            <person name="Han C."/>
            <person name="Goodwin L."/>
            <person name="Pitluck S."/>
            <person name="Ivanova N."/>
            <person name="Ovchinikova G."/>
            <person name="Pati A."/>
            <person name="Chen A."/>
            <person name="Palaniappan K."/>
            <person name="Mavromatis K."/>
            <person name="Liolios K."/>
            <person name="Brettin T."/>
            <person name="Fiebig A."/>
            <person name="Rohde M."/>
            <person name="Abt B."/>
            <person name="Goker M."/>
            <person name="Detter J.C."/>
            <person name="Woyke T."/>
            <person name="Bristow J."/>
            <person name="Eisen J.A."/>
            <person name="Markowitz V."/>
            <person name="Hugenholtz P."/>
            <person name="Kyrpides N.C."/>
            <person name="Klenk H.P."/>
            <person name="Lapidus A."/>
        </authorList>
    </citation>
    <scope>NUCLEOTIDE SEQUENCE [LARGE SCALE GENOMIC DNA]</scope>
    <source>
        <strain evidence="8">DSM 44963</strain>
    </source>
</reference>
<evidence type="ECO:0000256" key="4">
    <source>
        <dbReference type="ARBA" id="ARBA00022801"/>
    </source>
</evidence>
<dbReference type="EC" id="2.7.13.3" evidence="2"/>
<dbReference type="InterPro" id="IPR036890">
    <property type="entry name" value="HATPase_C_sf"/>
</dbReference>
<dbReference type="PANTHER" id="PTHR43156:SF2">
    <property type="entry name" value="STAGE II SPORULATION PROTEIN E"/>
    <property type="match status" value="1"/>
</dbReference>
<keyword evidence="5" id="KW-0902">Two-component regulatory system</keyword>
<keyword evidence="3 7" id="KW-0808">Transferase</keyword>
<keyword evidence="3 7" id="KW-0418">Kinase</keyword>
<dbReference type="InterPro" id="IPR003018">
    <property type="entry name" value="GAF"/>
</dbReference>
<comment type="catalytic activity">
    <reaction evidence="1">
        <text>ATP + protein L-histidine = ADP + protein N-phospho-L-histidine.</text>
        <dbReference type="EC" id="2.7.13.3"/>
    </reaction>
</comment>
<dbReference type="Pfam" id="PF02518">
    <property type="entry name" value="HATPase_c"/>
    <property type="match status" value="1"/>
</dbReference>
<dbReference type="PRINTS" id="PR00344">
    <property type="entry name" value="BCTRLSENSOR"/>
</dbReference>
<proteinExistence type="predicted"/>
<dbReference type="OrthoDB" id="137028at2"/>
<comment type="caution">
    <text evidence="7">The sequence shown here is derived from an EMBL/GenBank/DDBJ whole genome shotgun (WGS) entry which is preliminary data.</text>
</comment>
<evidence type="ECO:0000259" key="6">
    <source>
        <dbReference type="PROSITE" id="PS50109"/>
    </source>
</evidence>
<dbReference type="Gene3D" id="3.30.450.40">
    <property type="match status" value="6"/>
</dbReference>
<dbReference type="EMBL" id="ADVG01000001">
    <property type="protein sequence ID" value="EFH89762.1"/>
    <property type="molecule type" value="Genomic_DNA"/>
</dbReference>
<sequence>MRSSFASIPLTQLAQRLTTEIHERGNLAEALLHIAEQARTLFTPDICILTAYHPVTGTFHYARALYAENQQRDSSPATPRAHILREETIAPSLSREVQEIQPEILYVSDLQAAPLYHSNYTQAEQIHSLISFALSNRPGHPPFAMLTLAFRELSQATSLEEELLKQFSRLATFVLQETWMLQRYREATHIGQVLNQEVISIDTLLPTLYPLLNNLLDARHALMLAIYQAPTHTRDLYGIDEGNAIREGDRPPSGASQYVLQTRRPVLVEHLSSQAQQLPFHIAPVHGTLPKESFIFVPLLLGEIPLGVLSVQHPQPYTYTHEDMAILQVLGNHILMAINNIRLYDSLTQLNEAGRLLTSQLHYPLREIIERIQIASGAKRVVLKPTLVGTTYDPTPPERLLSGEPSHILKHEPLVRDWQEQVTEHMTFHPHTLFEPTCSSTREPLLKRVRLPLVQEGIKSLAIVPLRVDVEAVGVLFIFYEQSQYFDRSQKLLIEGLAHFAAIAIRNAQTFNSLLQRRVRELEILQRIDKELNSTLDLEALLEALLHQALTYVPVEGACIMLYDRKKQTLEAKAAYGTHAVLKQPFKIPFSEGRGLTNWAIHYKRSVRVDNVHSDAPWSSLYINKVPDTNSELDIPLLNGEQAIGVLNFESTRIGAFHQEDQEFLETLAGQAVLAITKAQAYEREKRLANERQALYAISKELTSQLETKRVFALILDKALELMQNKSRTGCLMLYDREEQVLWMAAERGVLPDKKGREHSVNEGIVGQVARTRQLLNIDPSQPGWKEIYLRYIQDTRSELAVPMLVNGELKGVLNIESPEEQAFDESDERLLQGLADLAIVALRNAELYQEAEKEKQHFALLYRASRELGELNDISQLEQGYQIVFQLAEHYSQSYVELCRYDEHADALQRLRFSAPGILHEHGPISTAERHYQSILKHHEKIIIGKQAYTSTSQPEPRDGQAMLLLPIRFDRRLYGTLALVHREAGHFGKTDIEFYDSLAQQLGSTIYRLEASQARLESEQRARAAEEVSLIGQSAFELTHRLGNDLGLVETYISSIKRRLDYHHMRDEIIESKLDKTEKSVRTVLDLSTELKEVITDPGPGAADEKISISPSTLLENAILQSHIPAHIEVHQDIAPDVNQAHVREALVHDILRNLINNAIEAMQRQPAGRLSLRAYNQKDKVAIQVRDNGKGIEPHIKNKVFSLFYSTKGSSGFGLWSARRNALRQNGYLWFEDNPDGPGVTFTLLLPKE</sequence>
<keyword evidence="4" id="KW-0378">Hydrolase</keyword>
<dbReference type="SMART" id="SM00065">
    <property type="entry name" value="GAF"/>
    <property type="match status" value="6"/>
</dbReference>
<dbReference type="SMART" id="SM00387">
    <property type="entry name" value="HATPase_c"/>
    <property type="match status" value="1"/>
</dbReference>
<dbReference type="AlphaFoldDB" id="D6TK05"/>
<gene>
    <name evidence="7" type="ORF">Krac_11330</name>
</gene>
<dbReference type="Pfam" id="PF13185">
    <property type="entry name" value="GAF_2"/>
    <property type="match status" value="3"/>
</dbReference>
<feature type="domain" description="Histidine kinase" evidence="6">
    <location>
        <begin position="1039"/>
        <end position="1252"/>
    </location>
</feature>
<dbReference type="InterPro" id="IPR052016">
    <property type="entry name" value="Bact_Sigma-Reg"/>
</dbReference>
<dbReference type="SUPFAM" id="SSF55781">
    <property type="entry name" value="GAF domain-like"/>
    <property type="match status" value="6"/>
</dbReference>
<protein>
    <recommendedName>
        <fullName evidence="2">histidine kinase</fullName>
        <ecNumber evidence="2">2.7.13.3</ecNumber>
    </recommendedName>
</protein>